<evidence type="ECO:0000313" key="2">
    <source>
        <dbReference type="EMBL" id="KAK2861818.1"/>
    </source>
</evidence>
<evidence type="ECO:0000313" key="3">
    <source>
        <dbReference type="Proteomes" id="UP001187415"/>
    </source>
</evidence>
<protein>
    <submittedName>
        <fullName evidence="2">Uncharacterized protein</fullName>
    </submittedName>
</protein>
<keyword evidence="3" id="KW-1185">Reference proteome</keyword>
<comment type="caution">
    <text evidence="2">The sequence shown here is derived from an EMBL/GenBank/DDBJ whole genome shotgun (WGS) entry which is preliminary data.</text>
</comment>
<reference evidence="2" key="1">
    <citation type="submission" date="2023-07" db="EMBL/GenBank/DDBJ databases">
        <title>Chromosome-level Genome Assembly of Striped Snakehead (Channa striata).</title>
        <authorList>
            <person name="Liu H."/>
        </authorList>
    </citation>
    <scope>NUCLEOTIDE SEQUENCE</scope>
    <source>
        <strain evidence="2">Gz</strain>
        <tissue evidence="2">Muscle</tissue>
    </source>
</reference>
<name>A0AA88NYQ2_CHASR</name>
<feature type="region of interest" description="Disordered" evidence="1">
    <location>
        <begin position="120"/>
        <end position="148"/>
    </location>
</feature>
<feature type="compositionally biased region" description="Basic residues" evidence="1">
    <location>
        <begin position="83"/>
        <end position="94"/>
    </location>
</feature>
<dbReference type="EMBL" id="JAUPFM010000001">
    <property type="protein sequence ID" value="KAK2861818.1"/>
    <property type="molecule type" value="Genomic_DNA"/>
</dbReference>
<feature type="region of interest" description="Disordered" evidence="1">
    <location>
        <begin position="1"/>
        <end position="50"/>
    </location>
</feature>
<feature type="region of interest" description="Disordered" evidence="1">
    <location>
        <begin position="78"/>
        <end position="107"/>
    </location>
</feature>
<evidence type="ECO:0000256" key="1">
    <source>
        <dbReference type="SAM" id="MobiDB-lite"/>
    </source>
</evidence>
<proteinExistence type="predicted"/>
<sequence>MSQRFTVSKSDGDRRPSDIQGEVNQLFEGDEPPTSSGGGGGAEGKDPAGAEVVVVLKGREPLTPASFIPTRHVASTVAPVHTSLRRGRGGRRHAVSPVSAPRLKNATPAEYLRHMLITAGGSRQTAGLPEKEMSPSSRAHGLMNQQRL</sequence>
<dbReference type="AlphaFoldDB" id="A0AA88NYQ2"/>
<gene>
    <name evidence="2" type="ORF">Q5P01_001351</name>
</gene>
<organism evidence="2 3">
    <name type="scientific">Channa striata</name>
    <name type="common">Snakehead murrel</name>
    <name type="synonym">Ophicephalus striatus</name>
    <dbReference type="NCBI Taxonomy" id="64152"/>
    <lineage>
        <taxon>Eukaryota</taxon>
        <taxon>Metazoa</taxon>
        <taxon>Chordata</taxon>
        <taxon>Craniata</taxon>
        <taxon>Vertebrata</taxon>
        <taxon>Euteleostomi</taxon>
        <taxon>Actinopterygii</taxon>
        <taxon>Neopterygii</taxon>
        <taxon>Teleostei</taxon>
        <taxon>Neoteleostei</taxon>
        <taxon>Acanthomorphata</taxon>
        <taxon>Anabantaria</taxon>
        <taxon>Anabantiformes</taxon>
        <taxon>Channoidei</taxon>
        <taxon>Channidae</taxon>
        <taxon>Channa</taxon>
    </lineage>
</organism>
<dbReference type="Proteomes" id="UP001187415">
    <property type="component" value="Unassembled WGS sequence"/>
</dbReference>
<accession>A0AA88NYQ2</accession>